<accession>A0A409XMA4</accession>
<evidence type="ECO:0000313" key="2">
    <source>
        <dbReference type="EMBL" id="PPQ91840.1"/>
    </source>
</evidence>
<evidence type="ECO:0000256" key="1">
    <source>
        <dbReference type="SAM" id="MobiDB-lite"/>
    </source>
</evidence>
<dbReference type="SUPFAM" id="SSF53335">
    <property type="entry name" value="S-adenosyl-L-methionine-dependent methyltransferases"/>
    <property type="match status" value="1"/>
</dbReference>
<keyword evidence="3" id="KW-1185">Reference proteome</keyword>
<dbReference type="GO" id="GO:0008168">
    <property type="term" value="F:methyltransferase activity"/>
    <property type="evidence" value="ECO:0007669"/>
    <property type="project" value="InterPro"/>
</dbReference>
<dbReference type="AlphaFoldDB" id="A0A409XMA4"/>
<evidence type="ECO:0008006" key="4">
    <source>
        <dbReference type="Google" id="ProtNLM"/>
    </source>
</evidence>
<comment type="caution">
    <text evidence="2">The sequence shown here is derived from an EMBL/GenBank/DDBJ whole genome shotgun (WGS) entry which is preliminary data.</text>
</comment>
<organism evidence="2 3">
    <name type="scientific">Psilocybe cyanescens</name>
    <dbReference type="NCBI Taxonomy" id="93625"/>
    <lineage>
        <taxon>Eukaryota</taxon>
        <taxon>Fungi</taxon>
        <taxon>Dikarya</taxon>
        <taxon>Basidiomycota</taxon>
        <taxon>Agaricomycotina</taxon>
        <taxon>Agaricomycetes</taxon>
        <taxon>Agaricomycetidae</taxon>
        <taxon>Agaricales</taxon>
        <taxon>Agaricineae</taxon>
        <taxon>Strophariaceae</taxon>
        <taxon>Psilocybe</taxon>
    </lineage>
</organism>
<dbReference type="EMBL" id="NHYD01001234">
    <property type="protein sequence ID" value="PPQ91840.1"/>
    <property type="molecule type" value="Genomic_DNA"/>
</dbReference>
<sequence length="402" mass="43783">MHPVHDFFTPQPIHNAAVFLLRVVLHDWPDVFARKILLRLREAAMPETKLFIADFVLPLACPDDDMGDGGDGVLDDIEGARTSPAPALLLANLGKASANVLDGLDGMQNMFNSQKRTLRELVSLALSAGWKIVKVTRTSGSTFGYLVAEPADIPAQYQDLDQKTQTGLNQEGDLFSPFKGVNVEEEVKYTVTRTSGSMFGYLVAEPVDIPAQYQDLDQKTQTGLNQEGDLFSPFKGVNVEEEVKYTGIENEKRFERQRRYKARERERDDMEMIERASSRCGTPTFGSNTRLSSVEEALARLGGGIMRAKAMSRAMSAPSSSLKPLAVPALKPALSLLSTVKTAKTKKKPSPLSVPPLHSSPLPVGSPSRLKMGVPLVSTAGASLSLSTQTTPPQRQSQSQSP</sequence>
<feature type="region of interest" description="Disordered" evidence="1">
    <location>
        <begin position="341"/>
        <end position="402"/>
    </location>
</feature>
<dbReference type="PANTHER" id="PTHR43712:SF2">
    <property type="entry name" value="O-METHYLTRANSFERASE CICE"/>
    <property type="match status" value="1"/>
</dbReference>
<feature type="compositionally biased region" description="Low complexity" evidence="1">
    <location>
        <begin position="385"/>
        <end position="402"/>
    </location>
</feature>
<protein>
    <recommendedName>
        <fullName evidence="4">O-methyltransferase domain-containing protein</fullName>
    </recommendedName>
</protein>
<dbReference type="InParanoid" id="A0A409XMA4"/>
<dbReference type="InterPro" id="IPR016461">
    <property type="entry name" value="COMT-like"/>
</dbReference>
<dbReference type="PROSITE" id="PS51683">
    <property type="entry name" value="SAM_OMT_II"/>
    <property type="match status" value="1"/>
</dbReference>
<proteinExistence type="predicted"/>
<dbReference type="STRING" id="93625.A0A409XMA4"/>
<dbReference type="Proteomes" id="UP000283269">
    <property type="component" value="Unassembled WGS sequence"/>
</dbReference>
<name>A0A409XMA4_PSICY</name>
<dbReference type="OrthoDB" id="2410195at2759"/>
<evidence type="ECO:0000313" key="3">
    <source>
        <dbReference type="Proteomes" id="UP000283269"/>
    </source>
</evidence>
<dbReference type="PANTHER" id="PTHR43712">
    <property type="entry name" value="PUTATIVE (AFU_ORTHOLOGUE AFUA_4G14580)-RELATED"/>
    <property type="match status" value="1"/>
</dbReference>
<dbReference type="InterPro" id="IPR029063">
    <property type="entry name" value="SAM-dependent_MTases_sf"/>
</dbReference>
<dbReference type="Gene3D" id="3.40.50.150">
    <property type="entry name" value="Vaccinia Virus protein VP39"/>
    <property type="match status" value="1"/>
</dbReference>
<feature type="non-terminal residue" evidence="2">
    <location>
        <position position="402"/>
    </location>
</feature>
<gene>
    <name evidence="2" type="ORF">CVT25_000816</name>
</gene>
<feature type="compositionally biased region" description="Low complexity" evidence="1">
    <location>
        <begin position="355"/>
        <end position="368"/>
    </location>
</feature>
<reference evidence="2 3" key="1">
    <citation type="journal article" date="2018" name="Evol. Lett.">
        <title>Horizontal gene cluster transfer increased hallucinogenic mushroom diversity.</title>
        <authorList>
            <person name="Reynolds H.T."/>
            <person name="Vijayakumar V."/>
            <person name="Gluck-Thaler E."/>
            <person name="Korotkin H.B."/>
            <person name="Matheny P.B."/>
            <person name="Slot J.C."/>
        </authorList>
    </citation>
    <scope>NUCLEOTIDE SEQUENCE [LARGE SCALE GENOMIC DNA]</scope>
    <source>
        <strain evidence="2 3">2631</strain>
    </source>
</reference>